<keyword evidence="2" id="KW-1133">Transmembrane helix</keyword>
<dbReference type="GO" id="GO:0005813">
    <property type="term" value="C:centrosome"/>
    <property type="evidence" value="ECO:0007669"/>
    <property type="project" value="TreeGrafter"/>
</dbReference>
<feature type="non-terminal residue" evidence="4">
    <location>
        <position position="1"/>
    </location>
</feature>
<feature type="coiled-coil region" evidence="1">
    <location>
        <begin position="629"/>
        <end position="852"/>
    </location>
</feature>
<dbReference type="Gene3D" id="2.60.40.150">
    <property type="entry name" value="C2 domain"/>
    <property type="match status" value="1"/>
</dbReference>
<protein>
    <submittedName>
        <fullName evidence="4">Centrosomal protein of 120 kDa</fullName>
    </submittedName>
</protein>
<organism evidence="4">
    <name type="scientific">Zeugodacus cucurbitae</name>
    <name type="common">Melon fruit fly</name>
    <name type="synonym">Bactrocera cucurbitae</name>
    <dbReference type="NCBI Taxonomy" id="28588"/>
    <lineage>
        <taxon>Eukaryota</taxon>
        <taxon>Metazoa</taxon>
        <taxon>Ecdysozoa</taxon>
        <taxon>Arthropoda</taxon>
        <taxon>Hexapoda</taxon>
        <taxon>Insecta</taxon>
        <taxon>Pterygota</taxon>
        <taxon>Neoptera</taxon>
        <taxon>Endopterygota</taxon>
        <taxon>Diptera</taxon>
        <taxon>Brachycera</taxon>
        <taxon>Muscomorpha</taxon>
        <taxon>Tephritoidea</taxon>
        <taxon>Tephritidae</taxon>
        <taxon>Zeugodacus</taxon>
        <taxon>Zeugodacus</taxon>
    </lineage>
</organism>
<feature type="transmembrane region" description="Helical" evidence="2">
    <location>
        <begin position="20"/>
        <end position="41"/>
    </location>
</feature>
<accession>A0A0A1XL77</accession>
<dbReference type="InterPro" id="IPR039893">
    <property type="entry name" value="CEP120-like"/>
</dbReference>
<dbReference type="InterPro" id="IPR022136">
    <property type="entry name" value="DUF3668"/>
</dbReference>
<evidence type="ECO:0000256" key="2">
    <source>
        <dbReference type="SAM" id="Phobius"/>
    </source>
</evidence>
<dbReference type="EMBL" id="GBXI01002590">
    <property type="protein sequence ID" value="JAD11702.1"/>
    <property type="molecule type" value="Transcribed_RNA"/>
</dbReference>
<evidence type="ECO:0000313" key="4">
    <source>
        <dbReference type="EMBL" id="JAD11702.1"/>
    </source>
</evidence>
<dbReference type="PANTHER" id="PTHR21574:SF0">
    <property type="entry name" value="CENTROSOMAL PROTEIN OF 120 KDA"/>
    <property type="match status" value="1"/>
</dbReference>
<reference evidence="4" key="2">
    <citation type="journal article" date="2015" name="Gigascience">
        <title>Reconstructing a comprehensive transcriptome assembly of a white-pupal translocated strain of the pest fruit fly Bactrocera cucurbitae.</title>
        <authorList>
            <person name="Sim S.B."/>
            <person name="Calla B."/>
            <person name="Hall B."/>
            <person name="DeRego T."/>
            <person name="Geib S.M."/>
        </authorList>
    </citation>
    <scope>NUCLEOTIDE SEQUENCE</scope>
</reference>
<proteinExistence type="predicted"/>
<keyword evidence="1" id="KW-0175">Coiled coil</keyword>
<dbReference type="PANTHER" id="PTHR21574">
    <property type="entry name" value="CENTROSOMAL PROTEIN OF 120 KDA"/>
    <property type="match status" value="1"/>
</dbReference>
<dbReference type="AlphaFoldDB" id="A0A0A1XL77"/>
<feature type="domain" description="DUF3668" evidence="3">
    <location>
        <begin position="259"/>
        <end position="425"/>
    </location>
</feature>
<keyword evidence="2" id="KW-0472">Membrane</keyword>
<reference evidence="4" key="1">
    <citation type="submission" date="2014-11" db="EMBL/GenBank/DDBJ databases">
        <authorList>
            <person name="Geib S."/>
        </authorList>
    </citation>
    <scope>NUCLEOTIDE SEQUENCE</scope>
</reference>
<name>A0A0A1XL77_ZEUCU</name>
<dbReference type="GO" id="GO:1903724">
    <property type="term" value="P:positive regulation of centriole elongation"/>
    <property type="evidence" value="ECO:0007669"/>
    <property type="project" value="TreeGrafter"/>
</dbReference>
<keyword evidence="2" id="KW-0812">Transmembrane</keyword>
<sequence>NVRRSTVFLIDFQKILKNIVIFIPFARIYLNIYFIFVQILFEKKGLHIVDMSNTAYSASESDASESADNSFCIFLHLVEGIGLHRRDGIGDFTERHKDKVILTATLNGVKFEVEGHSTETVTIFNSNCIWECELSDIKRMKTDNRPVKLEIFIKSGRTDTSPRRGIGSLLLPIRGVPLIAALRNVQLKLHWHKLNVLSSEWRQNKPEIYLLLVIVKKNLIDSGQFEVFLGKRKGLVNEGLSPKSSETSLMLQSQSNVYVQLLEQVGLIQVGNNPDVDCDIFNVTLTFKQVKNLMKVLEIEKNYHRQTSAFVFHYEFLGSASQLEMIGNQSDSYTINEKVSLSFKSSLKSLRTYFQRIFYIPISIYVNNTVVANYRLDFSKLLPEDSFFNTCKTFTKYGTFYFDRTNKILSPRAPKPSVDYIFCMQLVTNYSKKSNPEIGPLTEAYASYKIDEKGAVDITECYRNLDFPNNLQQKRAPYDPGQISSRNFTNFEIYERNYMKMQTDAFIIGRVLGENTELFAKTSEDFSKNTDTLARRLSRPILSNHCDNEREQSQESTSNVELSRTNNLQNMPIMPGNRSVGVNTDQLETDPEEMTMKIVRELEEWKTQQMEHFIKGLEQKEVEYLAELNKEWEQQRSILQARLEAKLSECERLNAELELAHAELNANALKHQETISIVQTVKQDIERSYAEKFQQLDDEMQRLKHEIQQRAVESAEREVEQAQQKCQTAEAIGLESEEKLEMKMRIEQLEKQLTAMEKTHFSAEQLQGMLSDLQKQTERFADIEKAKDFYKAQWSKSARELHKLQMTLLKQKEEAMEEKKDVDVDICLEEILEEEQEALHSDRNELKSIKDLLYDSLESASLDDLRAD</sequence>
<gene>
    <name evidence="4" type="primary">CEP120_1</name>
    <name evidence="4" type="ORF">g.26917</name>
</gene>
<dbReference type="Pfam" id="PF12416">
    <property type="entry name" value="DUF3668"/>
    <property type="match status" value="1"/>
</dbReference>
<dbReference type="InterPro" id="IPR035892">
    <property type="entry name" value="C2_domain_sf"/>
</dbReference>
<evidence type="ECO:0000259" key="3">
    <source>
        <dbReference type="Pfam" id="PF12416"/>
    </source>
</evidence>
<evidence type="ECO:0000256" key="1">
    <source>
        <dbReference type="SAM" id="Coils"/>
    </source>
</evidence>